<gene>
    <name evidence="16" type="ORF">J2Z79_002754</name>
</gene>
<keyword evidence="17" id="KW-1185">Reference proteome</keyword>
<comment type="caution">
    <text evidence="16">The sequence shown here is derived from an EMBL/GenBank/DDBJ whole genome shotgun (WGS) entry which is preliminary data.</text>
</comment>
<dbReference type="Pfam" id="PF00768">
    <property type="entry name" value="Peptidase_S11"/>
    <property type="match status" value="1"/>
</dbReference>
<dbReference type="PRINTS" id="PR00725">
    <property type="entry name" value="DADACBPTASE1"/>
</dbReference>
<dbReference type="SMART" id="SM00936">
    <property type="entry name" value="PBP5_C"/>
    <property type="match status" value="1"/>
</dbReference>
<dbReference type="Pfam" id="PF07943">
    <property type="entry name" value="PBP5_C"/>
    <property type="match status" value="1"/>
</dbReference>
<evidence type="ECO:0000256" key="1">
    <source>
        <dbReference type="ARBA" id="ARBA00003217"/>
    </source>
</evidence>
<evidence type="ECO:0000256" key="6">
    <source>
        <dbReference type="ARBA" id="ARBA00022670"/>
    </source>
</evidence>
<comment type="similarity">
    <text evidence="3 13">Belongs to the peptidase S11 family.</text>
</comment>
<dbReference type="SUPFAM" id="SSF56601">
    <property type="entry name" value="beta-lactamase/transpeptidase-like"/>
    <property type="match status" value="1"/>
</dbReference>
<dbReference type="EMBL" id="JAGGLG010000026">
    <property type="protein sequence ID" value="MBP2019327.1"/>
    <property type="molecule type" value="Genomic_DNA"/>
</dbReference>
<keyword evidence="5 16" id="KW-0121">Carboxypeptidase</keyword>
<dbReference type="InterPro" id="IPR015956">
    <property type="entry name" value="Peniciliin-bd_prot_C_sf"/>
</dbReference>
<name>A0ABS4JUT2_9FIRM</name>
<evidence type="ECO:0000313" key="17">
    <source>
        <dbReference type="Proteomes" id="UP001519289"/>
    </source>
</evidence>
<dbReference type="InterPro" id="IPR001967">
    <property type="entry name" value="Peptidase_S11_N"/>
</dbReference>
<dbReference type="PANTHER" id="PTHR21581">
    <property type="entry name" value="D-ALANYL-D-ALANINE CARBOXYPEPTIDASE"/>
    <property type="match status" value="1"/>
</dbReference>
<proteinExistence type="inferred from homology"/>
<feature type="signal peptide" evidence="14">
    <location>
        <begin position="1"/>
        <end position="32"/>
    </location>
</feature>
<dbReference type="Proteomes" id="UP001519289">
    <property type="component" value="Unassembled WGS sequence"/>
</dbReference>
<dbReference type="InterPro" id="IPR012907">
    <property type="entry name" value="Peptidase_S11_C"/>
</dbReference>
<comment type="pathway">
    <text evidence="2">Cell wall biogenesis; peptidoglycan biosynthesis.</text>
</comment>
<keyword evidence="6" id="KW-0645">Protease</keyword>
<sequence length="417" mass="44938">MDRKPYRPVWAIALVALLAVLLPGTLAAPAQAAPALDLEARSAVLLDYATGQVLYEKNPDEVISPASLTKLMTLHLAFKKIAAGEISLSDPVQVSERAWAANFPDSSLMFLEPGDKVTVGEIMKGVAILSGNDASVALAEHIAGSVPAFVEMMNAEAKELGFTTLHFVDPHGLSPENKITAREFAEFARLYIQLHPESLAELHSQKTYTYPLYDNLSDARKAVTSPEAHQPITQENRNGLLWTYDGVDGLKTGFVDEAGFNLAVTAQRGGMRLVGVLLGIQANSIPEGSAKREAEGAALLSWGFNNFVTVRPQLPEVKPVRVWKGAANELTLEPAGGAPTLVLEKGAESSLTVSVRQEETVTAPVAKGQKLGEVIFAADGKEVARLDLVAAEEVAQGGFFKRLWDSLRLWITGFFNR</sequence>
<reference evidence="16 17" key="1">
    <citation type="submission" date="2021-03" db="EMBL/GenBank/DDBJ databases">
        <title>Genomic Encyclopedia of Type Strains, Phase IV (KMG-IV): sequencing the most valuable type-strain genomes for metagenomic binning, comparative biology and taxonomic classification.</title>
        <authorList>
            <person name="Goeker M."/>
        </authorList>
    </citation>
    <scope>NUCLEOTIDE SEQUENCE [LARGE SCALE GENOMIC DNA]</scope>
    <source>
        <strain evidence="16 17">DSM 27138</strain>
    </source>
</reference>
<evidence type="ECO:0000259" key="15">
    <source>
        <dbReference type="SMART" id="SM00936"/>
    </source>
</evidence>
<dbReference type="GO" id="GO:0009002">
    <property type="term" value="F:serine-type D-Ala-D-Ala carboxypeptidase activity"/>
    <property type="evidence" value="ECO:0007669"/>
    <property type="project" value="UniProtKB-EC"/>
</dbReference>
<evidence type="ECO:0000256" key="3">
    <source>
        <dbReference type="ARBA" id="ARBA00007164"/>
    </source>
</evidence>
<evidence type="ECO:0000256" key="12">
    <source>
        <dbReference type="ARBA" id="ARBA00034000"/>
    </source>
</evidence>
<evidence type="ECO:0000256" key="9">
    <source>
        <dbReference type="ARBA" id="ARBA00022960"/>
    </source>
</evidence>
<evidence type="ECO:0000256" key="7">
    <source>
        <dbReference type="ARBA" id="ARBA00022729"/>
    </source>
</evidence>
<evidence type="ECO:0000256" key="2">
    <source>
        <dbReference type="ARBA" id="ARBA00004752"/>
    </source>
</evidence>
<dbReference type="PANTHER" id="PTHR21581:SF6">
    <property type="entry name" value="TRAFFICKING PROTEIN PARTICLE COMPLEX SUBUNIT 12"/>
    <property type="match status" value="1"/>
</dbReference>
<comment type="catalytic activity">
    <reaction evidence="12">
        <text>Preferential cleavage: (Ac)2-L-Lys-D-Ala-|-D-Ala. Also transpeptidation of peptidyl-alanyl moieties that are N-acyl substituents of D-alanine.</text>
        <dbReference type="EC" id="3.4.16.4"/>
    </reaction>
</comment>
<comment type="function">
    <text evidence="1">Removes C-terminal D-alanyl residues from sugar-peptide cell wall precursors.</text>
</comment>
<keyword evidence="10" id="KW-0573">Peptidoglycan synthesis</keyword>
<evidence type="ECO:0000256" key="5">
    <source>
        <dbReference type="ARBA" id="ARBA00022645"/>
    </source>
</evidence>
<dbReference type="InterPro" id="IPR037167">
    <property type="entry name" value="Peptidase_S11_C_sf"/>
</dbReference>
<keyword evidence="7 14" id="KW-0732">Signal</keyword>
<feature type="domain" description="Peptidase S11 D-Ala-D-Ala carboxypeptidase A C-terminal" evidence="15">
    <location>
        <begin position="307"/>
        <end position="396"/>
    </location>
</feature>
<feature type="chain" id="PRO_5045248117" description="serine-type D-Ala-D-Ala carboxypeptidase" evidence="14">
    <location>
        <begin position="33"/>
        <end position="417"/>
    </location>
</feature>
<dbReference type="Gene3D" id="2.60.410.10">
    <property type="entry name" value="D-Ala-D-Ala carboxypeptidase, C-terminal domain"/>
    <property type="match status" value="1"/>
</dbReference>
<dbReference type="RefSeq" id="WP_209467441.1">
    <property type="nucleotide sequence ID" value="NZ_JAGGLG010000026.1"/>
</dbReference>
<organism evidence="16 17">
    <name type="scientific">Symbiobacterium terraclitae</name>
    <dbReference type="NCBI Taxonomy" id="557451"/>
    <lineage>
        <taxon>Bacteria</taxon>
        <taxon>Bacillati</taxon>
        <taxon>Bacillota</taxon>
        <taxon>Clostridia</taxon>
        <taxon>Eubacteriales</taxon>
        <taxon>Symbiobacteriaceae</taxon>
        <taxon>Symbiobacterium</taxon>
    </lineage>
</organism>
<evidence type="ECO:0000256" key="11">
    <source>
        <dbReference type="ARBA" id="ARBA00023316"/>
    </source>
</evidence>
<keyword evidence="11" id="KW-0961">Cell wall biogenesis/degradation</keyword>
<dbReference type="InterPro" id="IPR018044">
    <property type="entry name" value="Peptidase_S11"/>
</dbReference>
<evidence type="ECO:0000256" key="10">
    <source>
        <dbReference type="ARBA" id="ARBA00022984"/>
    </source>
</evidence>
<evidence type="ECO:0000256" key="4">
    <source>
        <dbReference type="ARBA" id="ARBA00012448"/>
    </source>
</evidence>
<evidence type="ECO:0000313" key="16">
    <source>
        <dbReference type="EMBL" id="MBP2019327.1"/>
    </source>
</evidence>
<dbReference type="InterPro" id="IPR012338">
    <property type="entry name" value="Beta-lactam/transpept-like"/>
</dbReference>
<evidence type="ECO:0000256" key="14">
    <source>
        <dbReference type="SAM" id="SignalP"/>
    </source>
</evidence>
<dbReference type="SUPFAM" id="SSF69189">
    <property type="entry name" value="Penicillin-binding protein associated domain"/>
    <property type="match status" value="1"/>
</dbReference>
<accession>A0ABS4JUT2</accession>
<evidence type="ECO:0000256" key="13">
    <source>
        <dbReference type="RuleBase" id="RU004016"/>
    </source>
</evidence>
<protein>
    <recommendedName>
        <fullName evidence="4">serine-type D-Ala-D-Ala carboxypeptidase</fullName>
        <ecNumber evidence="4">3.4.16.4</ecNumber>
    </recommendedName>
</protein>
<evidence type="ECO:0000256" key="8">
    <source>
        <dbReference type="ARBA" id="ARBA00022801"/>
    </source>
</evidence>
<keyword evidence="9" id="KW-0133">Cell shape</keyword>
<dbReference type="Gene3D" id="3.40.710.10">
    <property type="entry name" value="DD-peptidase/beta-lactamase superfamily"/>
    <property type="match status" value="1"/>
</dbReference>
<dbReference type="EC" id="3.4.16.4" evidence="4"/>
<keyword evidence="8 16" id="KW-0378">Hydrolase</keyword>